<dbReference type="Gene3D" id="1.10.260.40">
    <property type="entry name" value="lambda repressor-like DNA-binding domains"/>
    <property type="match status" value="1"/>
</dbReference>
<sequence length="72" mass="8133">MKLVIKLREVLKEKGVTQMQLAELADVRQAAISELCRNAREEVNLAMITRIASALNITDISILMQFEDETTN</sequence>
<accession>A0ABN8FAU0</accession>
<evidence type="ECO:0000313" key="2">
    <source>
        <dbReference type="EMBL" id="CAH1055088.1"/>
    </source>
</evidence>
<organism evidence="2 3">
    <name type="scientific">Paenibacillus pseudetheri</name>
    <dbReference type="NCBI Taxonomy" id="2897682"/>
    <lineage>
        <taxon>Bacteria</taxon>
        <taxon>Bacillati</taxon>
        <taxon>Bacillota</taxon>
        <taxon>Bacilli</taxon>
        <taxon>Bacillales</taxon>
        <taxon>Paenibacillaceae</taxon>
        <taxon>Paenibacillus</taxon>
    </lineage>
</organism>
<keyword evidence="3" id="KW-1185">Reference proteome</keyword>
<gene>
    <name evidence="2" type="ORF">PAECIP111894_01238</name>
</gene>
<dbReference type="SUPFAM" id="SSF47413">
    <property type="entry name" value="lambda repressor-like DNA-binding domains"/>
    <property type="match status" value="1"/>
</dbReference>
<dbReference type="Pfam" id="PF01381">
    <property type="entry name" value="HTH_3"/>
    <property type="match status" value="1"/>
</dbReference>
<dbReference type="Proteomes" id="UP000838749">
    <property type="component" value="Unassembled WGS sequence"/>
</dbReference>
<feature type="domain" description="HTH cro/C1-type" evidence="1">
    <location>
        <begin position="7"/>
        <end position="63"/>
    </location>
</feature>
<dbReference type="EMBL" id="CAKMAB010000005">
    <property type="protein sequence ID" value="CAH1055088.1"/>
    <property type="molecule type" value="Genomic_DNA"/>
</dbReference>
<evidence type="ECO:0000259" key="1">
    <source>
        <dbReference type="PROSITE" id="PS50943"/>
    </source>
</evidence>
<reference evidence="2" key="1">
    <citation type="submission" date="2021-12" db="EMBL/GenBank/DDBJ databases">
        <authorList>
            <person name="Criscuolo A."/>
        </authorList>
    </citation>
    <scope>NUCLEOTIDE SEQUENCE</scope>
    <source>
        <strain evidence="2">CIP111894</strain>
    </source>
</reference>
<name>A0ABN8FAU0_9BACL</name>
<dbReference type="RefSeq" id="WP_234532339.1">
    <property type="nucleotide sequence ID" value="NZ_CAKMAB010000005.1"/>
</dbReference>
<dbReference type="InterPro" id="IPR001387">
    <property type="entry name" value="Cro/C1-type_HTH"/>
</dbReference>
<protein>
    <recommendedName>
        <fullName evidence="1">HTH cro/C1-type domain-containing protein</fullName>
    </recommendedName>
</protein>
<dbReference type="SMART" id="SM00530">
    <property type="entry name" value="HTH_XRE"/>
    <property type="match status" value="1"/>
</dbReference>
<dbReference type="CDD" id="cd00093">
    <property type="entry name" value="HTH_XRE"/>
    <property type="match status" value="1"/>
</dbReference>
<evidence type="ECO:0000313" key="3">
    <source>
        <dbReference type="Proteomes" id="UP000838749"/>
    </source>
</evidence>
<dbReference type="InterPro" id="IPR010982">
    <property type="entry name" value="Lambda_DNA-bd_dom_sf"/>
</dbReference>
<comment type="caution">
    <text evidence="2">The sequence shown here is derived from an EMBL/GenBank/DDBJ whole genome shotgun (WGS) entry which is preliminary data.</text>
</comment>
<dbReference type="PROSITE" id="PS50943">
    <property type="entry name" value="HTH_CROC1"/>
    <property type="match status" value="1"/>
</dbReference>
<proteinExistence type="predicted"/>